<protein>
    <recommendedName>
        <fullName evidence="5">Lipoprotein</fullName>
    </recommendedName>
</protein>
<evidence type="ECO:0000256" key="1">
    <source>
        <dbReference type="SAM" id="SignalP"/>
    </source>
</evidence>
<dbReference type="AlphaFoldDB" id="A0A0C1NBA6"/>
<evidence type="ECO:0000313" key="3">
    <source>
        <dbReference type="EMBL" id="KIE12032.1"/>
    </source>
</evidence>
<organism evidence="3">
    <name type="scientific">Tolypothrix bouteillei VB521301</name>
    <dbReference type="NCBI Taxonomy" id="1479485"/>
    <lineage>
        <taxon>Bacteria</taxon>
        <taxon>Bacillati</taxon>
        <taxon>Cyanobacteriota</taxon>
        <taxon>Cyanophyceae</taxon>
        <taxon>Nostocales</taxon>
        <taxon>Tolypothrichaceae</taxon>
        <taxon>Tolypothrix</taxon>
    </lineage>
</organism>
<keyword evidence="4" id="KW-1185">Reference proteome</keyword>
<reference evidence="2" key="2">
    <citation type="submission" date="2019-11" db="EMBL/GenBank/DDBJ databases">
        <title>Improved Assembly of Tolypothrix boutellei genome.</title>
        <authorList>
            <person name="Sarangi A.N."/>
            <person name="Mukherjee M."/>
            <person name="Ghosh S."/>
            <person name="Singh D."/>
            <person name="Das A."/>
            <person name="Kant S."/>
            <person name="Prusty A."/>
            <person name="Tripathy S."/>
        </authorList>
    </citation>
    <scope>NUCLEOTIDE SEQUENCE</scope>
    <source>
        <strain evidence="2">VB521301</strain>
    </source>
</reference>
<keyword evidence="1" id="KW-0732">Signal</keyword>
<proteinExistence type="predicted"/>
<dbReference type="EMBL" id="JHEG04000001">
    <property type="protein sequence ID" value="KAF3890669.1"/>
    <property type="molecule type" value="Genomic_DNA"/>
</dbReference>
<dbReference type="RefSeq" id="WP_038088423.1">
    <property type="nucleotide sequence ID" value="NZ_JHEG04000001.1"/>
</dbReference>
<dbReference type="OrthoDB" id="514307at2"/>
<name>A0A0C1NBA6_9CYAN</name>
<comment type="caution">
    <text evidence="3">The sequence shown here is derived from an EMBL/GenBank/DDBJ whole genome shotgun (WGS) entry which is preliminary data.</text>
</comment>
<evidence type="ECO:0008006" key="5">
    <source>
        <dbReference type="Google" id="ProtNLM"/>
    </source>
</evidence>
<feature type="signal peptide" evidence="1">
    <location>
        <begin position="1"/>
        <end position="25"/>
    </location>
</feature>
<accession>A0A0C1NBA6</accession>
<reference evidence="3" key="1">
    <citation type="journal article" date="2015" name="Genome Announc.">
        <title>Draft Genome Sequence of Tolypothrix boutellei Strain VB521301.</title>
        <authorList>
            <person name="Chandrababunaidu M.M."/>
            <person name="Singh D."/>
            <person name="Sen D."/>
            <person name="Bhan S."/>
            <person name="Das S."/>
            <person name="Gupta A."/>
            <person name="Adhikary S.P."/>
            <person name="Tripathy S."/>
        </authorList>
    </citation>
    <scope>NUCLEOTIDE SEQUENCE</scope>
    <source>
        <strain evidence="3">VB521301</strain>
    </source>
</reference>
<dbReference type="EMBL" id="JHEG02000037">
    <property type="protein sequence ID" value="KIE12032.1"/>
    <property type="molecule type" value="Genomic_DNA"/>
</dbReference>
<dbReference type="Proteomes" id="UP000029738">
    <property type="component" value="Unassembled WGS sequence"/>
</dbReference>
<gene>
    <name evidence="3" type="ORF">DA73_0210440</name>
    <name evidence="2" type="ORF">DA73_0400038420</name>
</gene>
<evidence type="ECO:0000313" key="4">
    <source>
        <dbReference type="Proteomes" id="UP000029738"/>
    </source>
</evidence>
<feature type="chain" id="PRO_5036532811" description="Lipoprotein" evidence="1">
    <location>
        <begin position="26"/>
        <end position="137"/>
    </location>
</feature>
<evidence type="ECO:0000313" key="2">
    <source>
        <dbReference type="EMBL" id="KAF3890669.1"/>
    </source>
</evidence>
<dbReference type="STRING" id="1479485.DA73_0210440"/>
<sequence length="137" mass="14570">MRKFSAISATFVFLTLAFNVLPTHAQSNSSCTAQARIGPDATNKILALGRAKNVARQAAEAANGGIENYRAENSMHGPIEQVPCVDNGDGTWTFTFKGTAPGGTTPIVESVVTVNSQTFEVKVDRNTPLSSVDKNQQ</sequence>